<dbReference type="Pfam" id="PF08843">
    <property type="entry name" value="AbiEii"/>
    <property type="match status" value="1"/>
</dbReference>
<dbReference type="InterPro" id="IPR014942">
    <property type="entry name" value="AbiEii"/>
</dbReference>
<dbReference type="GO" id="GO:0016740">
    <property type="term" value="F:transferase activity"/>
    <property type="evidence" value="ECO:0007669"/>
    <property type="project" value="UniProtKB-KW"/>
</dbReference>
<dbReference type="RefSeq" id="WP_082217207.1">
    <property type="nucleotide sequence ID" value="NZ_FUZA01000008.1"/>
</dbReference>
<dbReference type="OrthoDB" id="9780929at2"/>
<keyword evidence="2" id="KW-1185">Reference proteome</keyword>
<name>A0A1T5H2B5_9BACT</name>
<dbReference type="AlphaFoldDB" id="A0A1T5H2B5"/>
<dbReference type="STRING" id="651661.SAMN05660293_04738"/>
<protein>
    <submittedName>
        <fullName evidence="1">Predicted nucleotidyltransferase component of viral defense system</fullName>
    </submittedName>
</protein>
<dbReference type="Proteomes" id="UP000190897">
    <property type="component" value="Unassembled WGS sequence"/>
</dbReference>
<organism evidence="1 2">
    <name type="scientific">Dyadobacter psychrophilus</name>
    <dbReference type="NCBI Taxonomy" id="651661"/>
    <lineage>
        <taxon>Bacteria</taxon>
        <taxon>Pseudomonadati</taxon>
        <taxon>Bacteroidota</taxon>
        <taxon>Cytophagia</taxon>
        <taxon>Cytophagales</taxon>
        <taxon>Spirosomataceae</taxon>
        <taxon>Dyadobacter</taxon>
    </lineage>
</organism>
<accession>A0A1T5H2B5</accession>
<evidence type="ECO:0000313" key="1">
    <source>
        <dbReference type="EMBL" id="SKC14802.1"/>
    </source>
</evidence>
<sequence length="340" mass="39139">MIDLPSLSSWLQLSDATKLNIYNETGRKIGLPAMAIEKDWWVVHTLALVFSMECSPALIFKGGTSLSKGWNLIQRFSEDIDLALDRQYLGFAGDLTRQEIKKLRKVSYSFMTTKFVEELTTKFAAAGFKNVNIKCTDTGQSDQDPIIIEIYYPKLTETETYLRPGVLVEVGCRSLREPTTKRTFTTLVAERFGDRMFADKSITLPIVNPERTFLEKIFLLHEEFQKAPEKVRVDRLSRHLYDIERLSQTEFAEIALSDLDLYQMIVNHRKMFTALAEVNYDNHSPDKIAFVPPPNLLPAWEADYKQMRENMIFGEALSFEDLIKALMVLEVKLNDMIVKQ</sequence>
<proteinExistence type="predicted"/>
<reference evidence="2" key="1">
    <citation type="submission" date="2017-02" db="EMBL/GenBank/DDBJ databases">
        <authorList>
            <person name="Varghese N."/>
            <person name="Submissions S."/>
        </authorList>
    </citation>
    <scope>NUCLEOTIDE SEQUENCE [LARGE SCALE GENOMIC DNA]</scope>
    <source>
        <strain evidence="2">DSM 22270</strain>
    </source>
</reference>
<keyword evidence="1" id="KW-0808">Transferase</keyword>
<dbReference type="EMBL" id="FUZA01000008">
    <property type="protein sequence ID" value="SKC14802.1"/>
    <property type="molecule type" value="Genomic_DNA"/>
</dbReference>
<gene>
    <name evidence="1" type="ORF">SAMN05660293_04738</name>
</gene>
<evidence type="ECO:0000313" key="2">
    <source>
        <dbReference type="Proteomes" id="UP000190897"/>
    </source>
</evidence>
<dbReference type="Gene3D" id="3.10.450.620">
    <property type="entry name" value="JHP933, nucleotidyltransferase-like core domain"/>
    <property type="match status" value="1"/>
</dbReference>